<dbReference type="EMBL" id="CAADFS010000078">
    <property type="protein sequence ID" value="VFK49470.1"/>
    <property type="molecule type" value="Genomic_DNA"/>
</dbReference>
<keyword evidence="2" id="KW-0732">Signal</keyword>
<evidence type="ECO:0000256" key="2">
    <source>
        <dbReference type="SAM" id="SignalP"/>
    </source>
</evidence>
<feature type="chain" id="PRO_5019431758" evidence="2">
    <location>
        <begin position="24"/>
        <end position="108"/>
    </location>
</feature>
<proteinExistence type="predicted"/>
<gene>
    <name evidence="3" type="ORF">BECKTC1821D_GA0114238_107811</name>
</gene>
<reference evidence="3" key="1">
    <citation type="submission" date="2019-02" db="EMBL/GenBank/DDBJ databases">
        <authorList>
            <person name="Gruber-Vodicka R. H."/>
            <person name="Seah K. B. B."/>
        </authorList>
    </citation>
    <scope>NUCLEOTIDE SEQUENCE</scope>
    <source>
        <strain evidence="3">BECK_BZ123</strain>
    </source>
</reference>
<evidence type="ECO:0000313" key="3">
    <source>
        <dbReference type="EMBL" id="VFK49470.1"/>
    </source>
</evidence>
<evidence type="ECO:0000256" key="1">
    <source>
        <dbReference type="SAM" id="MobiDB-lite"/>
    </source>
</evidence>
<sequence>MKYNAIKASVLTMIMGASGAAFAAGKAPVAEDAEFAAFRGIETMRVSEGELREVWGSAAPGARLGGPGVRPDRPDVRPGGGKGALGDRSGGGKGAPGGRPGSSGKPRK</sequence>
<dbReference type="AlphaFoldDB" id="A0A450Z6M7"/>
<feature type="region of interest" description="Disordered" evidence="1">
    <location>
        <begin position="58"/>
        <end position="108"/>
    </location>
</feature>
<organism evidence="3">
    <name type="scientific">Candidatus Kentrum sp. TC</name>
    <dbReference type="NCBI Taxonomy" id="2126339"/>
    <lineage>
        <taxon>Bacteria</taxon>
        <taxon>Pseudomonadati</taxon>
        <taxon>Pseudomonadota</taxon>
        <taxon>Gammaproteobacteria</taxon>
        <taxon>Candidatus Kentrum</taxon>
    </lineage>
</organism>
<accession>A0A450Z6M7</accession>
<feature type="signal peptide" evidence="2">
    <location>
        <begin position="1"/>
        <end position="23"/>
    </location>
</feature>
<feature type="compositionally biased region" description="Gly residues" evidence="1">
    <location>
        <begin position="78"/>
        <end position="101"/>
    </location>
</feature>
<name>A0A450Z6M7_9GAMM</name>
<protein>
    <submittedName>
        <fullName evidence="3">Uncharacterized protein</fullName>
    </submittedName>
</protein>